<feature type="region of interest" description="Disordered" evidence="1">
    <location>
        <begin position="159"/>
        <end position="178"/>
    </location>
</feature>
<organism evidence="2">
    <name type="scientific">seawater metagenome</name>
    <dbReference type="NCBI Taxonomy" id="1561972"/>
    <lineage>
        <taxon>unclassified sequences</taxon>
        <taxon>metagenomes</taxon>
        <taxon>ecological metagenomes</taxon>
    </lineage>
</organism>
<reference evidence="2" key="1">
    <citation type="submission" date="2019-09" db="EMBL/GenBank/DDBJ databases">
        <authorList>
            <person name="Needham M D."/>
        </authorList>
    </citation>
    <scope>NUCLEOTIDE SEQUENCE</scope>
</reference>
<proteinExistence type="predicted"/>
<feature type="compositionally biased region" description="Basic and acidic residues" evidence="1">
    <location>
        <begin position="207"/>
        <end position="225"/>
    </location>
</feature>
<dbReference type="AlphaFoldDB" id="A0A5E8CHM6"/>
<dbReference type="EMBL" id="CABVLZ010000002">
    <property type="protein sequence ID" value="VVU94741.1"/>
    <property type="molecule type" value="Genomic_DNA"/>
</dbReference>
<accession>A0A5E8CHM6</accession>
<protein>
    <submittedName>
        <fullName evidence="2">Uncharacterized protein</fullName>
    </submittedName>
</protein>
<evidence type="ECO:0000313" key="2">
    <source>
        <dbReference type="EMBL" id="VVU94741.1"/>
    </source>
</evidence>
<gene>
    <name evidence="2" type="ORF">CPAV1605_466</name>
</gene>
<feature type="compositionally biased region" description="Polar residues" evidence="1">
    <location>
        <begin position="159"/>
        <end position="171"/>
    </location>
</feature>
<name>A0A5E8CHM6_9ZZZZ</name>
<sequence length="247" mass="27660">MYQQKYLKYKNKYQELLQQQAGASLSLSAHKFNIGDKVKRIKGDPMTTASGGQMPAEAVGLEGEIKKIERGSSDEGVNKRKLQALDAELKTAIASVDFVKINKISTEIEKLSSSEMSKTSYFVLFPKLTSMGPRGMMTGAIQILVPEEDLQKVTQSQTPSSMAAAPSTVQSIHPRGGLEPKVSYPKFDSGDRFVNTLNGKKGTVRRLRNDSHEQSKRRTDPTHHYFHVDYDDGTFETYQSQDFMKRD</sequence>
<evidence type="ECO:0000256" key="1">
    <source>
        <dbReference type="SAM" id="MobiDB-lite"/>
    </source>
</evidence>
<feature type="region of interest" description="Disordered" evidence="1">
    <location>
        <begin position="198"/>
        <end position="225"/>
    </location>
</feature>